<keyword evidence="1" id="KW-0812">Transmembrane</keyword>
<evidence type="ECO:0000256" key="1">
    <source>
        <dbReference type="SAM" id="Phobius"/>
    </source>
</evidence>
<keyword evidence="3" id="KW-1185">Reference proteome</keyword>
<organism evidence="2 3">
    <name type="scientific">Armillaria gallica</name>
    <name type="common">Bulbous honey fungus</name>
    <name type="synonym">Armillaria bulbosa</name>
    <dbReference type="NCBI Taxonomy" id="47427"/>
    <lineage>
        <taxon>Eukaryota</taxon>
        <taxon>Fungi</taxon>
        <taxon>Dikarya</taxon>
        <taxon>Basidiomycota</taxon>
        <taxon>Agaricomycotina</taxon>
        <taxon>Agaricomycetes</taxon>
        <taxon>Agaricomycetidae</taxon>
        <taxon>Agaricales</taxon>
        <taxon>Marasmiineae</taxon>
        <taxon>Physalacriaceae</taxon>
        <taxon>Armillaria</taxon>
    </lineage>
</organism>
<reference evidence="3" key="1">
    <citation type="journal article" date="2017" name="Nat. Ecol. Evol.">
        <title>Genome expansion and lineage-specific genetic innovations in the forest pathogenic fungi Armillaria.</title>
        <authorList>
            <person name="Sipos G."/>
            <person name="Prasanna A.N."/>
            <person name="Walter M.C."/>
            <person name="O'Connor E."/>
            <person name="Balint B."/>
            <person name="Krizsan K."/>
            <person name="Kiss B."/>
            <person name="Hess J."/>
            <person name="Varga T."/>
            <person name="Slot J."/>
            <person name="Riley R."/>
            <person name="Boka B."/>
            <person name="Rigling D."/>
            <person name="Barry K."/>
            <person name="Lee J."/>
            <person name="Mihaltcheva S."/>
            <person name="LaButti K."/>
            <person name="Lipzen A."/>
            <person name="Waldron R."/>
            <person name="Moloney N.M."/>
            <person name="Sperisen C."/>
            <person name="Kredics L."/>
            <person name="Vagvoelgyi C."/>
            <person name="Patrignani A."/>
            <person name="Fitzpatrick D."/>
            <person name="Nagy I."/>
            <person name="Doyle S."/>
            <person name="Anderson J.B."/>
            <person name="Grigoriev I.V."/>
            <person name="Gueldener U."/>
            <person name="Muensterkoetter M."/>
            <person name="Nagy L.G."/>
        </authorList>
    </citation>
    <scope>NUCLEOTIDE SEQUENCE [LARGE SCALE GENOMIC DNA]</scope>
    <source>
        <strain evidence="3">Ar21-2</strain>
    </source>
</reference>
<dbReference type="EMBL" id="KZ293675">
    <property type="protein sequence ID" value="PBK88001.1"/>
    <property type="molecule type" value="Genomic_DNA"/>
</dbReference>
<proteinExistence type="predicted"/>
<feature type="transmembrane region" description="Helical" evidence="1">
    <location>
        <begin position="42"/>
        <end position="61"/>
    </location>
</feature>
<protein>
    <submittedName>
        <fullName evidence="2">Uncharacterized protein</fullName>
    </submittedName>
</protein>
<dbReference type="Proteomes" id="UP000217790">
    <property type="component" value="Unassembled WGS sequence"/>
</dbReference>
<keyword evidence="1" id="KW-1133">Transmembrane helix</keyword>
<evidence type="ECO:0000313" key="2">
    <source>
        <dbReference type="EMBL" id="PBK88001.1"/>
    </source>
</evidence>
<keyword evidence="1" id="KW-0472">Membrane</keyword>
<sequence length="75" mass="8729">MFGYGCCVFKKISLVSCHTTARSNYAASTIYRRLDQWLRVRVKRGFVLSGCATSFVALYLYHHHHHYYDARPVAQ</sequence>
<dbReference type="AlphaFoldDB" id="A0A2H3CY94"/>
<gene>
    <name evidence="2" type="ORF">ARMGADRAFT_438852</name>
</gene>
<dbReference type="InParanoid" id="A0A2H3CY94"/>
<name>A0A2H3CY94_ARMGA</name>
<evidence type="ECO:0000313" key="3">
    <source>
        <dbReference type="Proteomes" id="UP000217790"/>
    </source>
</evidence>
<accession>A0A2H3CY94</accession>